<dbReference type="EMBL" id="BMXL01000002">
    <property type="protein sequence ID" value="GHD16549.1"/>
    <property type="molecule type" value="Genomic_DNA"/>
</dbReference>
<evidence type="ECO:0000256" key="4">
    <source>
        <dbReference type="ARBA" id="ARBA00023098"/>
    </source>
</evidence>
<dbReference type="Gene3D" id="1.10.12.10">
    <property type="entry name" value="Lyase 2-enoyl-coa Hydratase, Chain A, domain 2"/>
    <property type="match status" value="1"/>
</dbReference>
<keyword evidence="3" id="KW-0276">Fatty acid metabolism</keyword>
<dbReference type="CDD" id="cd06558">
    <property type="entry name" value="crotonase-like"/>
    <property type="match status" value="1"/>
</dbReference>
<proteinExistence type="inferred from homology"/>
<dbReference type="InterPro" id="IPR045002">
    <property type="entry name" value="Ech1-like"/>
</dbReference>
<evidence type="ECO:0000256" key="5">
    <source>
        <dbReference type="ARBA" id="ARBA00023235"/>
    </source>
</evidence>
<evidence type="ECO:0000256" key="7">
    <source>
        <dbReference type="SAM" id="MobiDB-lite"/>
    </source>
</evidence>
<comment type="caution">
    <text evidence="8">The sequence shown here is derived from an EMBL/GenBank/DDBJ whole genome shotgun (WGS) entry which is preliminary data.</text>
</comment>
<reference evidence="8 9" key="1">
    <citation type="journal article" date="2014" name="Int. J. Syst. Evol. Microbiol.">
        <title>Complete genome sequence of Corynebacterium casei LMG S-19264T (=DSM 44701T), isolated from a smear-ripened cheese.</title>
        <authorList>
            <consortium name="US DOE Joint Genome Institute (JGI-PGF)"/>
            <person name="Walter F."/>
            <person name="Albersmeier A."/>
            <person name="Kalinowski J."/>
            <person name="Ruckert C."/>
        </authorList>
    </citation>
    <scope>NUCLEOTIDE SEQUENCE [LARGE SCALE GENOMIC DNA]</scope>
    <source>
        <strain evidence="8 9">KCTC 19473</strain>
    </source>
</reference>
<dbReference type="GO" id="GO:0006631">
    <property type="term" value="P:fatty acid metabolic process"/>
    <property type="evidence" value="ECO:0007669"/>
    <property type="project" value="UniProtKB-KW"/>
</dbReference>
<dbReference type="Pfam" id="PF00378">
    <property type="entry name" value="ECH_1"/>
    <property type="match status" value="1"/>
</dbReference>
<dbReference type="AlphaFoldDB" id="A0A918X7Q7"/>
<evidence type="ECO:0000256" key="2">
    <source>
        <dbReference type="ARBA" id="ARBA00005254"/>
    </source>
</evidence>
<dbReference type="InterPro" id="IPR014748">
    <property type="entry name" value="Enoyl-CoA_hydra_C"/>
</dbReference>
<keyword evidence="5" id="KW-0413">Isomerase</keyword>
<evidence type="ECO:0000313" key="8">
    <source>
        <dbReference type="EMBL" id="GHD16549.1"/>
    </source>
</evidence>
<accession>A0A918X7Q7</accession>
<name>A0A918X7Q7_9ACTN</name>
<dbReference type="PANTHER" id="PTHR43149">
    <property type="entry name" value="ENOYL-COA HYDRATASE"/>
    <property type="match status" value="1"/>
</dbReference>
<sequence>MVVVPDRNDGGTMAQDPNAHESLPTEEELGRAGLELTIDGRVAHLTISRPERRNAMTGRTWTTMARIGSALPEEVRVVVLSGKGDIFSAGIDLNMFTPEGVDGERSIVAGLADGSADEEDLDSYIAELQAGFTWLRRPDLVTVAAVRGHAIGAGFQLALSCDLRVLADDAKFCMKEPALGLVPDLTGTKPLVDIVGVHRATEICLTARRVEAEEARELGLATLVVPSDELDGAVSDAVTALLELDPGAATATKALLQAAPGNSLEEQAAAERRAQIGRLTVLAQSTAGRS</sequence>
<keyword evidence="4" id="KW-0443">Lipid metabolism</keyword>
<dbReference type="PANTHER" id="PTHR43149:SF1">
    <property type="entry name" value="DELTA(3,5)-DELTA(2,4)-DIENOYL-COA ISOMERASE, MITOCHONDRIAL"/>
    <property type="match status" value="1"/>
</dbReference>
<evidence type="ECO:0000313" key="9">
    <source>
        <dbReference type="Proteomes" id="UP000654947"/>
    </source>
</evidence>
<dbReference type="SUPFAM" id="SSF52096">
    <property type="entry name" value="ClpP/crotonase"/>
    <property type="match status" value="1"/>
</dbReference>
<comment type="pathway">
    <text evidence="1">Lipid metabolism; fatty acid beta-oxidation.</text>
</comment>
<dbReference type="InterPro" id="IPR029045">
    <property type="entry name" value="ClpP/crotonase-like_dom_sf"/>
</dbReference>
<dbReference type="Gene3D" id="3.90.226.10">
    <property type="entry name" value="2-enoyl-CoA Hydratase, Chain A, domain 1"/>
    <property type="match status" value="1"/>
</dbReference>
<evidence type="ECO:0000256" key="1">
    <source>
        <dbReference type="ARBA" id="ARBA00005005"/>
    </source>
</evidence>
<evidence type="ECO:0000256" key="3">
    <source>
        <dbReference type="ARBA" id="ARBA00022832"/>
    </source>
</evidence>
<dbReference type="GO" id="GO:0051750">
    <property type="term" value="F:delta(3,5)-delta(2,4)-dienoyl-CoA isomerase activity"/>
    <property type="evidence" value="ECO:0007669"/>
    <property type="project" value="TreeGrafter"/>
</dbReference>
<dbReference type="InterPro" id="IPR018376">
    <property type="entry name" value="Enoyl-CoA_hyd/isom_CS"/>
</dbReference>
<evidence type="ECO:0000256" key="6">
    <source>
        <dbReference type="RuleBase" id="RU003707"/>
    </source>
</evidence>
<dbReference type="InterPro" id="IPR001753">
    <property type="entry name" value="Enoyl-CoA_hydra/iso"/>
</dbReference>
<organism evidence="8 9">
    <name type="scientific">Nocardiopsis kunsanensis</name>
    <dbReference type="NCBI Taxonomy" id="141693"/>
    <lineage>
        <taxon>Bacteria</taxon>
        <taxon>Bacillati</taxon>
        <taxon>Actinomycetota</taxon>
        <taxon>Actinomycetes</taxon>
        <taxon>Streptosporangiales</taxon>
        <taxon>Nocardiopsidaceae</taxon>
        <taxon>Nocardiopsis</taxon>
    </lineage>
</organism>
<feature type="region of interest" description="Disordered" evidence="7">
    <location>
        <begin position="1"/>
        <end position="24"/>
    </location>
</feature>
<dbReference type="PROSITE" id="PS00166">
    <property type="entry name" value="ENOYL_COA_HYDRATASE"/>
    <property type="match status" value="1"/>
</dbReference>
<protein>
    <submittedName>
        <fullName evidence="8">Enoyl-CoA hydratase</fullName>
    </submittedName>
</protein>
<keyword evidence="9" id="KW-1185">Reference proteome</keyword>
<comment type="similarity">
    <text evidence="2 6">Belongs to the enoyl-CoA hydratase/isomerase family.</text>
</comment>
<gene>
    <name evidence="8" type="ORF">GCM10007147_04780</name>
</gene>
<dbReference type="Proteomes" id="UP000654947">
    <property type="component" value="Unassembled WGS sequence"/>
</dbReference>